<dbReference type="SUPFAM" id="SSF48452">
    <property type="entry name" value="TPR-like"/>
    <property type="match status" value="2"/>
</dbReference>
<proteinExistence type="predicted"/>
<name>A0A379GAA8_9BACT</name>
<evidence type="ECO:0000256" key="1">
    <source>
        <dbReference type="ARBA" id="ARBA00022737"/>
    </source>
</evidence>
<keyword evidence="1" id="KW-0677">Repeat</keyword>
<feature type="chain" id="PRO_5016631564" evidence="3">
    <location>
        <begin position="24"/>
        <end position="555"/>
    </location>
</feature>
<dbReference type="AlphaFoldDB" id="A0A379GAA8"/>
<accession>A0A379GAA8</accession>
<dbReference type="InterPro" id="IPR050498">
    <property type="entry name" value="Ycf3"/>
</dbReference>
<dbReference type="SMART" id="SM00028">
    <property type="entry name" value="TPR"/>
    <property type="match status" value="4"/>
</dbReference>
<dbReference type="EMBL" id="UGTP01000004">
    <property type="protein sequence ID" value="SUC37907.1"/>
    <property type="molecule type" value="Genomic_DNA"/>
</dbReference>
<keyword evidence="4" id="KW-0808">Transferase</keyword>
<dbReference type="GO" id="GO:0009279">
    <property type="term" value="C:cell outer membrane"/>
    <property type="evidence" value="ECO:0007669"/>
    <property type="project" value="TreeGrafter"/>
</dbReference>
<dbReference type="Gene3D" id="1.25.40.10">
    <property type="entry name" value="Tetratricopeptide repeat domain"/>
    <property type="match status" value="1"/>
</dbReference>
<dbReference type="SUPFAM" id="SSF50494">
    <property type="entry name" value="Trypsin-like serine proteases"/>
    <property type="match status" value="1"/>
</dbReference>
<dbReference type="PANTHER" id="PTHR44858">
    <property type="entry name" value="TETRATRICOPEPTIDE REPEAT PROTEIN 6"/>
    <property type="match status" value="1"/>
</dbReference>
<evidence type="ECO:0000313" key="5">
    <source>
        <dbReference type="Proteomes" id="UP000254235"/>
    </source>
</evidence>
<reference evidence="4 5" key="1">
    <citation type="submission" date="2018-06" db="EMBL/GenBank/DDBJ databases">
        <authorList>
            <consortium name="Pathogen Informatics"/>
            <person name="Doyle S."/>
        </authorList>
    </citation>
    <scope>NUCLEOTIDE SEQUENCE [LARGE SCALE GENOMIC DNA]</scope>
    <source>
        <strain evidence="4 5">NCTC13043</strain>
    </source>
</reference>
<evidence type="ECO:0000256" key="3">
    <source>
        <dbReference type="SAM" id="SignalP"/>
    </source>
</evidence>
<dbReference type="Gene3D" id="2.40.10.120">
    <property type="match status" value="1"/>
</dbReference>
<dbReference type="InterPro" id="IPR011990">
    <property type="entry name" value="TPR-like_helical_dom_sf"/>
</dbReference>
<dbReference type="GO" id="GO:0016740">
    <property type="term" value="F:transferase activity"/>
    <property type="evidence" value="ECO:0007669"/>
    <property type="project" value="UniProtKB-KW"/>
</dbReference>
<protein>
    <submittedName>
        <fullName evidence="4">Predicted O-linked N-acetylglucosamine transferase, SPINDLY family</fullName>
    </submittedName>
</protein>
<keyword evidence="2" id="KW-0802">TPR repeat</keyword>
<keyword evidence="3" id="KW-0732">Signal</keyword>
<dbReference type="RefSeq" id="WP_115084242.1">
    <property type="nucleotide sequence ID" value="NZ_UGTP01000004.1"/>
</dbReference>
<dbReference type="InterPro" id="IPR019734">
    <property type="entry name" value="TPR_rpt"/>
</dbReference>
<feature type="signal peptide" evidence="3">
    <location>
        <begin position="1"/>
        <end position="23"/>
    </location>
</feature>
<evidence type="ECO:0000313" key="4">
    <source>
        <dbReference type="EMBL" id="SUC37907.1"/>
    </source>
</evidence>
<dbReference type="GO" id="GO:0046813">
    <property type="term" value="P:receptor-mediated virion attachment to host cell"/>
    <property type="evidence" value="ECO:0007669"/>
    <property type="project" value="TreeGrafter"/>
</dbReference>
<dbReference type="OrthoDB" id="1114009at2"/>
<sequence>MKPIKIFSILLMLCLGIATVATAQPAAVKKAANTTFTLTTFDAKGSILSTSNGVFVSNNGICVSAWKPFVGAMKAEVTDNNGQKYSVETILGANELYDVAKFKITAKTNAALFAPSVVANSAAWIVMPSQAGDPVKANIDKVEKFMTKYNYCVLSTTASEKYNGAPVLNDKGQIVGIYNSNGTLQSATDAKYANDFVLTGLSQNDPTLLQSGIRIALPQQPDEAIIALMLSATKIESLRMATINDFLQKFPTLNNGYVTLATKLLANGEVAEADKTLQQAIAKTTAKDEAHYNYGRLIFQGVTTAAIADKAKAQGWTLDKAMNEANEAYKLNPAPVYKHLQAQIVYTKGNYQQAYTDFEALTNTPIKNPELYLEMAQCQEKLNASNEAVLALLNQCVELCDTPYMETSSPYFLARAQQFNKMGKYRDAMKDLYVYEYLNQGTLEADFYYLREQIEVKGKLWQQALQDILIAARLDPAEPTYCAEAANLLLRLNKLDEAIIAAKQAIALKDDYAEAYLVLGIAQCKNNQKQEGIANIEKAKNLGNTQADSFLNQFK</sequence>
<dbReference type="GeneID" id="78572016"/>
<gene>
    <name evidence="4" type="ORF">NCTC13043_02405</name>
</gene>
<dbReference type="PANTHER" id="PTHR44858:SF1">
    <property type="entry name" value="UDP-N-ACETYLGLUCOSAMINE--PEPTIDE N-ACETYLGLUCOSAMINYLTRANSFERASE SPINDLY-RELATED"/>
    <property type="match status" value="1"/>
</dbReference>
<dbReference type="Proteomes" id="UP000254235">
    <property type="component" value="Unassembled WGS sequence"/>
</dbReference>
<dbReference type="InterPro" id="IPR009003">
    <property type="entry name" value="Peptidase_S1_PA"/>
</dbReference>
<evidence type="ECO:0000256" key="2">
    <source>
        <dbReference type="ARBA" id="ARBA00022803"/>
    </source>
</evidence>
<organism evidence="4 5">
    <name type="scientific">Prevotella pallens</name>
    <dbReference type="NCBI Taxonomy" id="60133"/>
    <lineage>
        <taxon>Bacteria</taxon>
        <taxon>Pseudomonadati</taxon>
        <taxon>Bacteroidota</taxon>
        <taxon>Bacteroidia</taxon>
        <taxon>Bacteroidales</taxon>
        <taxon>Prevotellaceae</taxon>
        <taxon>Prevotella</taxon>
    </lineage>
</organism>